<dbReference type="PIRSF" id="PIRSF000641">
    <property type="entry name" value="SRK"/>
    <property type="match status" value="1"/>
</dbReference>
<dbReference type="Pfam" id="PF11883">
    <property type="entry name" value="DUF3403"/>
    <property type="match status" value="1"/>
</dbReference>
<dbReference type="InterPro" id="IPR003609">
    <property type="entry name" value="Pan_app"/>
</dbReference>
<dbReference type="Gene3D" id="1.10.510.10">
    <property type="entry name" value="Transferase(Phosphotransferase) domain 1"/>
    <property type="match status" value="1"/>
</dbReference>
<evidence type="ECO:0000256" key="3">
    <source>
        <dbReference type="ARBA" id="ARBA00022527"/>
    </source>
</evidence>
<feature type="transmembrane region" description="Helical" evidence="14">
    <location>
        <begin position="6"/>
        <end position="28"/>
    </location>
</feature>
<comment type="subcellular location">
    <subcellularLocation>
        <location evidence="1">Cell membrane</location>
        <topology evidence="1">Single-pass type I membrane protein</topology>
    </subcellularLocation>
</comment>
<evidence type="ECO:0000256" key="14">
    <source>
        <dbReference type="SAM" id="Phobius"/>
    </source>
</evidence>
<keyword evidence="3 13" id="KW-0723">Serine/threonine-protein kinase</keyword>
<evidence type="ECO:0000256" key="4">
    <source>
        <dbReference type="ARBA" id="ARBA00022679"/>
    </source>
</evidence>
<dbReference type="Pfam" id="PF08276">
    <property type="entry name" value="PAN_2"/>
    <property type="match status" value="1"/>
</dbReference>
<dbReference type="GO" id="GO:0004674">
    <property type="term" value="F:protein serine/threonine kinase activity"/>
    <property type="evidence" value="ECO:0007669"/>
    <property type="project" value="UniProtKB-KW"/>
</dbReference>
<dbReference type="PROSITE" id="PS50011">
    <property type="entry name" value="PROTEIN_KINASE_DOM"/>
    <property type="match status" value="1"/>
</dbReference>
<evidence type="ECO:0000256" key="12">
    <source>
        <dbReference type="ARBA" id="ARBA00048679"/>
    </source>
</evidence>
<dbReference type="Gene3D" id="2.90.10.10">
    <property type="entry name" value="Bulb-type lectin domain"/>
    <property type="match status" value="1"/>
</dbReference>
<keyword evidence="14" id="KW-0812">Transmembrane</keyword>
<dbReference type="InterPro" id="IPR024171">
    <property type="entry name" value="SRK-like_kinase"/>
</dbReference>
<feature type="transmembrane region" description="Helical" evidence="14">
    <location>
        <begin position="409"/>
        <end position="433"/>
    </location>
</feature>
<protein>
    <recommendedName>
        <fullName evidence="13">Receptor-like serine/threonine-protein kinase</fullName>
        <ecNumber evidence="13">2.7.11.1</ecNumber>
    </recommendedName>
</protein>
<dbReference type="PROSITE" id="PS50927">
    <property type="entry name" value="BULB_LECTIN"/>
    <property type="match status" value="1"/>
</dbReference>
<keyword evidence="14" id="KW-1133">Transmembrane helix</keyword>
<comment type="catalytic activity">
    <reaction evidence="11 13">
        <text>L-threonyl-[protein] + ATP = O-phospho-L-threonyl-[protein] + ADP + H(+)</text>
        <dbReference type="Rhea" id="RHEA:46608"/>
        <dbReference type="Rhea" id="RHEA-COMP:11060"/>
        <dbReference type="Rhea" id="RHEA-COMP:11605"/>
        <dbReference type="ChEBI" id="CHEBI:15378"/>
        <dbReference type="ChEBI" id="CHEBI:30013"/>
        <dbReference type="ChEBI" id="CHEBI:30616"/>
        <dbReference type="ChEBI" id="CHEBI:61977"/>
        <dbReference type="ChEBI" id="CHEBI:456216"/>
        <dbReference type="EC" id="2.7.11.1"/>
    </reaction>
</comment>
<feature type="domain" description="Bulb-type lectin" evidence="16">
    <location>
        <begin position="33"/>
        <end position="178"/>
    </location>
</feature>
<dbReference type="SMART" id="SM00220">
    <property type="entry name" value="S_TKc"/>
    <property type="match status" value="1"/>
</dbReference>
<organism evidence="17 18">
    <name type="scientific">Linum trigynum</name>
    <dbReference type="NCBI Taxonomy" id="586398"/>
    <lineage>
        <taxon>Eukaryota</taxon>
        <taxon>Viridiplantae</taxon>
        <taxon>Streptophyta</taxon>
        <taxon>Embryophyta</taxon>
        <taxon>Tracheophyta</taxon>
        <taxon>Spermatophyta</taxon>
        <taxon>Magnoliopsida</taxon>
        <taxon>eudicotyledons</taxon>
        <taxon>Gunneridae</taxon>
        <taxon>Pentapetalae</taxon>
        <taxon>rosids</taxon>
        <taxon>fabids</taxon>
        <taxon>Malpighiales</taxon>
        <taxon>Linaceae</taxon>
        <taxon>Linum</taxon>
    </lineage>
</organism>
<dbReference type="PANTHER" id="PTHR27002">
    <property type="entry name" value="RECEPTOR-LIKE SERINE/THREONINE-PROTEIN KINASE SD1-8"/>
    <property type="match status" value="1"/>
</dbReference>
<dbReference type="InterPro" id="IPR001245">
    <property type="entry name" value="Ser-Thr/Tyr_kinase_cat_dom"/>
</dbReference>
<dbReference type="InterPro" id="IPR001480">
    <property type="entry name" value="Bulb-type_lectin_dom"/>
</dbReference>
<dbReference type="Pfam" id="PF01453">
    <property type="entry name" value="B_lectin"/>
    <property type="match status" value="1"/>
</dbReference>
<reference evidence="17 18" key="1">
    <citation type="submission" date="2024-04" db="EMBL/GenBank/DDBJ databases">
        <authorList>
            <person name="Fracassetti M."/>
        </authorList>
    </citation>
    <scope>NUCLEOTIDE SEQUENCE [LARGE SCALE GENOMIC DNA]</scope>
</reference>
<dbReference type="EC" id="2.7.11.1" evidence="13"/>
<evidence type="ECO:0000259" key="15">
    <source>
        <dbReference type="PROSITE" id="PS50011"/>
    </source>
</evidence>
<dbReference type="GO" id="GO:0005524">
    <property type="term" value="F:ATP binding"/>
    <property type="evidence" value="ECO:0007669"/>
    <property type="project" value="UniProtKB-KW"/>
</dbReference>
<evidence type="ECO:0000256" key="9">
    <source>
        <dbReference type="ARBA" id="ARBA00023157"/>
    </source>
</evidence>
<dbReference type="CDD" id="cd00028">
    <property type="entry name" value="B_lectin"/>
    <property type="match status" value="1"/>
</dbReference>
<proteinExistence type="inferred from homology"/>
<evidence type="ECO:0000256" key="5">
    <source>
        <dbReference type="ARBA" id="ARBA00022729"/>
    </source>
</evidence>
<comment type="similarity">
    <text evidence="13">Belongs to the protein kinase superfamily. Ser/Thr protein kinase family.</text>
</comment>
<keyword evidence="4 13" id="KW-0808">Transferase</keyword>
<dbReference type="PROSITE" id="PS00108">
    <property type="entry name" value="PROTEIN_KINASE_ST"/>
    <property type="match status" value="1"/>
</dbReference>
<keyword evidence="7 13" id="KW-0418">Kinase</keyword>
<sequence length="850" mass="96302">MISITTLGHPIFCFCLSFLFTLYICPLFSNGETDTLLQGQELKDGYHLDSAFGAFRLGFFTARDNNRYLGIWYNMPDNQQYYYHSFDDYYERRNPELRHSPVWVSNPDSPILNKTGVLVLASDGNLKMVDGKGDLIVTVTSITRTAVEEGVKTSAVLLDSGNFVLRELNPDGSVERELWQSFDYPTDILLPGMKLGANFRTGHVWSLKPWFASQIGSSWRLEPPVERSSSFFTFELEMNNSDNGELVILWKGRMYWRSGKELNQSFRGLNVRYVWNEEERYMVYSVQEGGGDRVANYPRITITSYGSLTGTIGVRCDMEFQKGVGCFDGDDNTPICSDGYAYPSSFVIEAYEELAGRDVKVGGDSQCRPNCSKNCTCWGYVRQNRDGSGCQMVPKLVYSLHESTDRRRLLLLIIAGVVLSAVLFMLFLLYLGWKWRNHLVAIVTHVMESVCEFWKVCGSLLAMWKEYYVLLRLSKATSDAEKEILLHELGMAGDANLNPNSLGNHNDDFQLFSFEHIAYATSNFHPSNKLGQGGFGPVYKGKLPNGLEVAIKRLSTSSRQGLAEFKNEVRLIAKLQHDNLVRLVGCCIEKAEKILVYEYLPNKSLDFSLFAPTDQNALDWKKRLDIIQGIAQGLLYLHKYSRLKIVHRDLKASNILLDGEMNPKISDFELAKIFHPNESRAITARVAGTFGYMSPEYAMEGVFSTKSDVFSFGVLLLEIVSGKRNNHFHADQEGPSSLIAWAWELWREGRGIELVDSAMAMGTDHSSSNMVHNEALKCIQIGLLCIQENPRDRPSMLEVASMIYNNDSSQLPSPNRPAFYYKFQEAAEIIEEQEENWTVNQVTITEMNAR</sequence>
<keyword evidence="2" id="KW-1003">Cell membrane</keyword>
<dbReference type="InterPro" id="IPR008271">
    <property type="entry name" value="Ser/Thr_kinase_AS"/>
</dbReference>
<evidence type="ECO:0000259" key="16">
    <source>
        <dbReference type="PROSITE" id="PS50927"/>
    </source>
</evidence>
<comment type="catalytic activity">
    <reaction evidence="12 13">
        <text>L-seryl-[protein] + ATP = O-phospho-L-seryl-[protein] + ADP + H(+)</text>
        <dbReference type="Rhea" id="RHEA:17989"/>
        <dbReference type="Rhea" id="RHEA-COMP:9863"/>
        <dbReference type="Rhea" id="RHEA-COMP:11604"/>
        <dbReference type="ChEBI" id="CHEBI:15378"/>
        <dbReference type="ChEBI" id="CHEBI:29999"/>
        <dbReference type="ChEBI" id="CHEBI:30616"/>
        <dbReference type="ChEBI" id="CHEBI:83421"/>
        <dbReference type="ChEBI" id="CHEBI:456216"/>
        <dbReference type="EC" id="2.7.11.1"/>
    </reaction>
</comment>
<dbReference type="Pfam" id="PF07714">
    <property type="entry name" value="PK_Tyr_Ser-Thr"/>
    <property type="match status" value="1"/>
</dbReference>
<dbReference type="SMART" id="SM00108">
    <property type="entry name" value="B_lectin"/>
    <property type="match status" value="1"/>
</dbReference>
<dbReference type="InterPro" id="IPR011009">
    <property type="entry name" value="Kinase-like_dom_sf"/>
</dbReference>
<keyword evidence="5" id="KW-0732">Signal</keyword>
<dbReference type="SUPFAM" id="SSF56112">
    <property type="entry name" value="Protein kinase-like (PK-like)"/>
    <property type="match status" value="1"/>
</dbReference>
<evidence type="ECO:0000256" key="8">
    <source>
        <dbReference type="ARBA" id="ARBA00022840"/>
    </source>
</evidence>
<gene>
    <name evidence="17" type="ORF">LTRI10_LOCUS19631</name>
</gene>
<keyword evidence="9" id="KW-1015">Disulfide bond</keyword>
<dbReference type="CDD" id="cd14066">
    <property type="entry name" value="STKc_IRAK"/>
    <property type="match status" value="1"/>
</dbReference>
<evidence type="ECO:0000256" key="2">
    <source>
        <dbReference type="ARBA" id="ARBA00022475"/>
    </source>
</evidence>
<keyword evidence="18" id="KW-1185">Reference proteome</keyword>
<evidence type="ECO:0000256" key="6">
    <source>
        <dbReference type="ARBA" id="ARBA00022741"/>
    </source>
</evidence>
<evidence type="ECO:0000256" key="10">
    <source>
        <dbReference type="ARBA" id="ARBA00023180"/>
    </source>
</evidence>
<name>A0AAV2DX89_9ROSI</name>
<dbReference type="SUPFAM" id="SSF51110">
    <property type="entry name" value="alpha-D-mannose-specific plant lectins"/>
    <property type="match status" value="1"/>
</dbReference>
<evidence type="ECO:0000313" key="18">
    <source>
        <dbReference type="Proteomes" id="UP001497516"/>
    </source>
</evidence>
<feature type="domain" description="Protein kinase" evidence="15">
    <location>
        <begin position="524"/>
        <end position="805"/>
    </location>
</feature>
<keyword evidence="6 13" id="KW-0547">Nucleotide-binding</keyword>
<dbReference type="Gene3D" id="3.30.200.20">
    <property type="entry name" value="Phosphorylase Kinase, domain 1"/>
    <property type="match status" value="1"/>
</dbReference>
<accession>A0AAV2DX89</accession>
<dbReference type="InterPro" id="IPR021820">
    <property type="entry name" value="S-locus_recpt_kinase_C"/>
</dbReference>
<keyword evidence="10" id="KW-0325">Glycoprotein</keyword>
<keyword evidence="14" id="KW-0472">Membrane</keyword>
<dbReference type="AlphaFoldDB" id="A0AAV2DX89"/>
<keyword evidence="8 13" id="KW-0067">ATP-binding</keyword>
<dbReference type="GO" id="GO:0005886">
    <property type="term" value="C:plasma membrane"/>
    <property type="evidence" value="ECO:0007669"/>
    <property type="project" value="UniProtKB-SubCell"/>
</dbReference>
<evidence type="ECO:0000256" key="11">
    <source>
        <dbReference type="ARBA" id="ARBA00047899"/>
    </source>
</evidence>
<evidence type="ECO:0000256" key="1">
    <source>
        <dbReference type="ARBA" id="ARBA00004251"/>
    </source>
</evidence>
<dbReference type="Proteomes" id="UP001497516">
    <property type="component" value="Chromosome 3"/>
</dbReference>
<dbReference type="EMBL" id="OZ034816">
    <property type="protein sequence ID" value="CAL1378023.1"/>
    <property type="molecule type" value="Genomic_DNA"/>
</dbReference>
<dbReference type="InterPro" id="IPR000719">
    <property type="entry name" value="Prot_kinase_dom"/>
</dbReference>
<dbReference type="InterPro" id="IPR036426">
    <property type="entry name" value="Bulb-type_lectin_dom_sf"/>
</dbReference>
<evidence type="ECO:0000256" key="7">
    <source>
        <dbReference type="ARBA" id="ARBA00022777"/>
    </source>
</evidence>
<evidence type="ECO:0000313" key="17">
    <source>
        <dbReference type="EMBL" id="CAL1378023.1"/>
    </source>
</evidence>
<evidence type="ECO:0000256" key="13">
    <source>
        <dbReference type="PIRNR" id="PIRNR000641"/>
    </source>
</evidence>
<dbReference type="FunFam" id="1.10.510.10:FF:000060">
    <property type="entry name" value="G-type lectin S-receptor-like serine/threonine-protein kinase"/>
    <property type="match status" value="1"/>
</dbReference>
<dbReference type="FunFam" id="3.30.200.20:FF:000195">
    <property type="entry name" value="G-type lectin S-receptor-like serine/threonine-protein kinase"/>
    <property type="match status" value="1"/>
</dbReference>